<evidence type="ECO:0000256" key="1">
    <source>
        <dbReference type="SAM" id="MobiDB-lite"/>
    </source>
</evidence>
<dbReference type="InParanoid" id="A0A0C3DTY0"/>
<evidence type="ECO:0000313" key="2">
    <source>
        <dbReference type="EMBL" id="KIM59624.1"/>
    </source>
</evidence>
<dbReference type="AlphaFoldDB" id="A0A0C3DTY0"/>
<feature type="compositionally biased region" description="Basic and acidic residues" evidence="1">
    <location>
        <begin position="328"/>
        <end position="354"/>
    </location>
</feature>
<evidence type="ECO:0000313" key="3">
    <source>
        <dbReference type="Proteomes" id="UP000053989"/>
    </source>
</evidence>
<dbReference type="Proteomes" id="UP000053989">
    <property type="component" value="Unassembled WGS sequence"/>
</dbReference>
<organism evidence="2 3">
    <name type="scientific">Scleroderma citrinum Foug A</name>
    <dbReference type="NCBI Taxonomy" id="1036808"/>
    <lineage>
        <taxon>Eukaryota</taxon>
        <taxon>Fungi</taxon>
        <taxon>Dikarya</taxon>
        <taxon>Basidiomycota</taxon>
        <taxon>Agaricomycotina</taxon>
        <taxon>Agaricomycetes</taxon>
        <taxon>Agaricomycetidae</taxon>
        <taxon>Boletales</taxon>
        <taxon>Sclerodermatineae</taxon>
        <taxon>Sclerodermataceae</taxon>
        <taxon>Scleroderma</taxon>
    </lineage>
</organism>
<gene>
    <name evidence="2" type="ORF">SCLCIDRAFT_27175</name>
</gene>
<dbReference type="HOGENOM" id="CLU_783381_0_0_1"/>
<sequence length="354" mass="38950">MGRKASSSLFLHVIVITDKSTFAVKNNPASMSSSPRDVASVHIPSVKKRPTSASSESWRDIKLPQGESTLPCVIVLADHALTDVQDLLLASSLNEEEKAICEQIWKCQERVFECAARIGKTLDSMEQLVYEPFGLDSEEDGPFDDEFVSPPALAHSHQSAWQLYILRWKARSNTFYLIKTPCEGLGSQCNHHSSHCLVYANPCTRPTKEKGRTSGWPKVPGAKLPAHRDPSSISRTPASFSLASFHAKLGYGQRCKSLQPQAEVTYIVGLPLTFITVTLTATGTVSQDLFLLDQIDHPSPSSSSDLGSTSPLKLHGRPDITISLGFRNEPESPSKGGDRDHDRRPTFLSHECRQ</sequence>
<feature type="compositionally biased region" description="Low complexity" evidence="1">
    <location>
        <begin position="298"/>
        <end position="311"/>
    </location>
</feature>
<name>A0A0C3DTY0_9AGAM</name>
<feature type="region of interest" description="Disordered" evidence="1">
    <location>
        <begin position="298"/>
        <end position="354"/>
    </location>
</feature>
<feature type="region of interest" description="Disordered" evidence="1">
    <location>
        <begin position="27"/>
        <end position="59"/>
    </location>
</feature>
<feature type="region of interest" description="Disordered" evidence="1">
    <location>
        <begin position="209"/>
        <end position="231"/>
    </location>
</feature>
<proteinExistence type="predicted"/>
<dbReference type="EMBL" id="KN822071">
    <property type="protein sequence ID" value="KIM59624.1"/>
    <property type="molecule type" value="Genomic_DNA"/>
</dbReference>
<accession>A0A0C3DTY0</accession>
<reference evidence="3" key="2">
    <citation type="submission" date="2015-01" db="EMBL/GenBank/DDBJ databases">
        <title>Evolutionary Origins and Diversification of the Mycorrhizal Mutualists.</title>
        <authorList>
            <consortium name="DOE Joint Genome Institute"/>
            <consortium name="Mycorrhizal Genomics Consortium"/>
            <person name="Kohler A."/>
            <person name="Kuo A."/>
            <person name="Nagy L.G."/>
            <person name="Floudas D."/>
            <person name="Copeland A."/>
            <person name="Barry K.W."/>
            <person name="Cichocki N."/>
            <person name="Veneault-Fourrey C."/>
            <person name="LaButti K."/>
            <person name="Lindquist E.A."/>
            <person name="Lipzen A."/>
            <person name="Lundell T."/>
            <person name="Morin E."/>
            <person name="Murat C."/>
            <person name="Riley R."/>
            <person name="Ohm R."/>
            <person name="Sun H."/>
            <person name="Tunlid A."/>
            <person name="Henrissat B."/>
            <person name="Grigoriev I.V."/>
            <person name="Hibbett D.S."/>
            <person name="Martin F."/>
        </authorList>
    </citation>
    <scope>NUCLEOTIDE SEQUENCE [LARGE SCALE GENOMIC DNA]</scope>
    <source>
        <strain evidence="3">Foug A</strain>
    </source>
</reference>
<keyword evidence="3" id="KW-1185">Reference proteome</keyword>
<reference evidence="2 3" key="1">
    <citation type="submission" date="2014-04" db="EMBL/GenBank/DDBJ databases">
        <authorList>
            <consortium name="DOE Joint Genome Institute"/>
            <person name="Kuo A."/>
            <person name="Kohler A."/>
            <person name="Nagy L.G."/>
            <person name="Floudas D."/>
            <person name="Copeland A."/>
            <person name="Barry K.W."/>
            <person name="Cichocki N."/>
            <person name="Veneault-Fourrey C."/>
            <person name="LaButti K."/>
            <person name="Lindquist E.A."/>
            <person name="Lipzen A."/>
            <person name="Lundell T."/>
            <person name="Morin E."/>
            <person name="Murat C."/>
            <person name="Sun H."/>
            <person name="Tunlid A."/>
            <person name="Henrissat B."/>
            <person name="Grigoriev I.V."/>
            <person name="Hibbett D.S."/>
            <person name="Martin F."/>
            <person name="Nordberg H.P."/>
            <person name="Cantor M.N."/>
            <person name="Hua S.X."/>
        </authorList>
    </citation>
    <scope>NUCLEOTIDE SEQUENCE [LARGE SCALE GENOMIC DNA]</scope>
    <source>
        <strain evidence="2 3">Foug A</strain>
    </source>
</reference>
<protein>
    <submittedName>
        <fullName evidence="2">Uncharacterized protein</fullName>
    </submittedName>
</protein>